<gene>
    <name evidence="1" type="ORF">SISSUDRAFT_1120655</name>
</gene>
<evidence type="ECO:0000313" key="2">
    <source>
        <dbReference type="Proteomes" id="UP000076798"/>
    </source>
</evidence>
<name>A0A166BZW6_9AGAM</name>
<accession>A0A166BZW6</accession>
<keyword evidence="2" id="KW-1185">Reference proteome</keyword>
<reference evidence="1 2" key="1">
    <citation type="journal article" date="2016" name="Mol. Biol. Evol.">
        <title>Comparative Genomics of Early-Diverging Mushroom-Forming Fungi Provides Insights into the Origins of Lignocellulose Decay Capabilities.</title>
        <authorList>
            <person name="Nagy L.G."/>
            <person name="Riley R."/>
            <person name="Tritt A."/>
            <person name="Adam C."/>
            <person name="Daum C."/>
            <person name="Floudas D."/>
            <person name="Sun H."/>
            <person name="Yadav J.S."/>
            <person name="Pangilinan J."/>
            <person name="Larsson K.H."/>
            <person name="Matsuura K."/>
            <person name="Barry K."/>
            <person name="Labutti K."/>
            <person name="Kuo R."/>
            <person name="Ohm R.A."/>
            <person name="Bhattacharya S.S."/>
            <person name="Shirouzu T."/>
            <person name="Yoshinaga Y."/>
            <person name="Martin F.M."/>
            <person name="Grigoriev I.V."/>
            <person name="Hibbett D.S."/>
        </authorList>
    </citation>
    <scope>NUCLEOTIDE SEQUENCE [LARGE SCALE GENOMIC DNA]</scope>
    <source>
        <strain evidence="1 2">HHB10207 ss-3</strain>
    </source>
</reference>
<protein>
    <submittedName>
        <fullName evidence="1">Uncharacterized protein</fullName>
    </submittedName>
</protein>
<dbReference type="EMBL" id="KV428096">
    <property type="protein sequence ID" value="KZT36922.1"/>
    <property type="molecule type" value="Genomic_DNA"/>
</dbReference>
<sequence length="207" mass="23296">MQPKIQMHLLAAKSSYHKIASELWHSNNPSPTDVGSTRLQISDGRFGTFKPLVHLVYTPSKLHRADHGGTRPTSENRSAKIDRAGLRLGTTIKLDTSLLDAIVREAVRKCRQKHDIVKTAPICEHAAYTYHPQPKDRRICHASQQNVPANHFISKWQPGTFRRVRSLSTPYFFLGQRCVVVSSDYSHSRATKIALRDFGCSGDGRLI</sequence>
<dbReference type="AlphaFoldDB" id="A0A166BZW6"/>
<proteinExistence type="predicted"/>
<organism evidence="1 2">
    <name type="scientific">Sistotremastrum suecicum HHB10207 ss-3</name>
    <dbReference type="NCBI Taxonomy" id="1314776"/>
    <lineage>
        <taxon>Eukaryota</taxon>
        <taxon>Fungi</taxon>
        <taxon>Dikarya</taxon>
        <taxon>Basidiomycota</taxon>
        <taxon>Agaricomycotina</taxon>
        <taxon>Agaricomycetes</taxon>
        <taxon>Sistotremastrales</taxon>
        <taxon>Sistotremastraceae</taxon>
        <taxon>Sistotremastrum</taxon>
    </lineage>
</organism>
<dbReference type="Proteomes" id="UP000076798">
    <property type="component" value="Unassembled WGS sequence"/>
</dbReference>
<evidence type="ECO:0000313" key="1">
    <source>
        <dbReference type="EMBL" id="KZT36922.1"/>
    </source>
</evidence>